<comment type="similarity">
    <text evidence="1">Belongs to the bacterial ribosomal protein bL12 family.</text>
</comment>
<evidence type="ECO:0000256" key="4">
    <source>
        <dbReference type="SAM" id="MobiDB-lite"/>
    </source>
</evidence>
<keyword evidence="2" id="KW-0689">Ribosomal protein</keyword>
<evidence type="ECO:0000259" key="6">
    <source>
        <dbReference type="Pfam" id="PF16320"/>
    </source>
</evidence>
<evidence type="ECO:0000259" key="5">
    <source>
        <dbReference type="Pfam" id="PF00542"/>
    </source>
</evidence>
<evidence type="ECO:0000313" key="8">
    <source>
        <dbReference type="Proteomes" id="UP000663828"/>
    </source>
</evidence>
<sequence>MYSRFIFQSCLRKPISSVISHRFLSLTPKHATASADVAESNRTYSIQIQRIVDEISKLSLVEVMDLNELLKKTLQIQNVPIVASGGGSVLPSPTAPKKEEEEDEESSRPTAQSVFKVRLIKFDETKKVPVIKQVKDVVENINLVQAKKLVESIPQVLRDNLSKADAEKMKAKIEAAGGVCAID</sequence>
<dbReference type="InterPro" id="IPR008932">
    <property type="entry name" value="Ribosomal_bL12_oligo"/>
</dbReference>
<gene>
    <name evidence="7" type="ORF">XAT740_LOCUS14278</name>
</gene>
<feature type="domain" description="Large ribosomal subunit protein bL12 C-terminal" evidence="5">
    <location>
        <begin position="115"/>
        <end position="182"/>
    </location>
</feature>
<keyword evidence="8" id="KW-1185">Reference proteome</keyword>
<name>A0A814IDH7_ADIRI</name>
<evidence type="ECO:0000256" key="1">
    <source>
        <dbReference type="ARBA" id="ARBA00007197"/>
    </source>
</evidence>
<dbReference type="EMBL" id="CAJNOR010000853">
    <property type="protein sequence ID" value="CAF1021853.1"/>
    <property type="molecule type" value="Genomic_DNA"/>
</dbReference>
<protein>
    <submittedName>
        <fullName evidence="7">Uncharacterized protein</fullName>
    </submittedName>
</protein>
<dbReference type="GO" id="GO:0003729">
    <property type="term" value="F:mRNA binding"/>
    <property type="evidence" value="ECO:0007669"/>
    <property type="project" value="TreeGrafter"/>
</dbReference>
<dbReference type="Pfam" id="PF00542">
    <property type="entry name" value="Ribosomal_L12"/>
    <property type="match status" value="1"/>
</dbReference>
<evidence type="ECO:0000256" key="3">
    <source>
        <dbReference type="ARBA" id="ARBA00023274"/>
    </source>
</evidence>
<evidence type="ECO:0000313" key="7">
    <source>
        <dbReference type="EMBL" id="CAF1021853.1"/>
    </source>
</evidence>
<dbReference type="GO" id="GO:0005762">
    <property type="term" value="C:mitochondrial large ribosomal subunit"/>
    <property type="evidence" value="ECO:0007669"/>
    <property type="project" value="TreeGrafter"/>
</dbReference>
<dbReference type="PANTHER" id="PTHR45987">
    <property type="entry name" value="39S RIBOSOMAL PROTEIN L12"/>
    <property type="match status" value="1"/>
</dbReference>
<dbReference type="PANTHER" id="PTHR45987:SF4">
    <property type="entry name" value="LARGE RIBOSOMAL SUBUNIT PROTEIN BL12M"/>
    <property type="match status" value="1"/>
</dbReference>
<dbReference type="GO" id="GO:0006412">
    <property type="term" value="P:translation"/>
    <property type="evidence" value="ECO:0007669"/>
    <property type="project" value="InterPro"/>
</dbReference>
<feature type="region of interest" description="Disordered" evidence="4">
    <location>
        <begin position="87"/>
        <end position="110"/>
    </location>
</feature>
<dbReference type="GO" id="GO:0003735">
    <property type="term" value="F:structural constituent of ribosome"/>
    <property type="evidence" value="ECO:0007669"/>
    <property type="project" value="InterPro"/>
</dbReference>
<proteinExistence type="inferred from homology"/>
<dbReference type="InterPro" id="IPR036235">
    <property type="entry name" value="Ribosomal_bL12_oligo_N_sf"/>
</dbReference>
<keyword evidence="3" id="KW-0687">Ribonucleoprotein</keyword>
<organism evidence="7 8">
    <name type="scientific">Adineta ricciae</name>
    <name type="common">Rotifer</name>
    <dbReference type="NCBI Taxonomy" id="249248"/>
    <lineage>
        <taxon>Eukaryota</taxon>
        <taxon>Metazoa</taxon>
        <taxon>Spiralia</taxon>
        <taxon>Gnathifera</taxon>
        <taxon>Rotifera</taxon>
        <taxon>Eurotatoria</taxon>
        <taxon>Bdelloidea</taxon>
        <taxon>Adinetida</taxon>
        <taxon>Adinetidae</taxon>
        <taxon>Adineta</taxon>
    </lineage>
</organism>
<dbReference type="InterPro" id="IPR000206">
    <property type="entry name" value="Ribosomal_bL12"/>
</dbReference>
<dbReference type="SUPFAM" id="SSF54736">
    <property type="entry name" value="ClpS-like"/>
    <property type="match status" value="1"/>
</dbReference>
<dbReference type="Proteomes" id="UP000663828">
    <property type="component" value="Unassembled WGS sequence"/>
</dbReference>
<feature type="domain" description="Large ribosomal subunit protein bL12 oligomerization" evidence="6">
    <location>
        <begin position="48"/>
        <end position="85"/>
    </location>
</feature>
<dbReference type="SUPFAM" id="SSF48300">
    <property type="entry name" value="Ribosomal protein L7/12, oligomerisation (N-terminal) domain"/>
    <property type="match status" value="1"/>
</dbReference>
<evidence type="ECO:0000256" key="2">
    <source>
        <dbReference type="ARBA" id="ARBA00022980"/>
    </source>
</evidence>
<dbReference type="InterPro" id="IPR013823">
    <property type="entry name" value="Ribosomal_bL12_C"/>
</dbReference>
<accession>A0A814IDH7</accession>
<dbReference type="AlphaFoldDB" id="A0A814IDH7"/>
<dbReference type="InterPro" id="IPR014719">
    <property type="entry name" value="Ribosomal_bL12_C/ClpS-like"/>
</dbReference>
<dbReference type="Gene3D" id="3.30.1390.10">
    <property type="match status" value="1"/>
</dbReference>
<comment type="caution">
    <text evidence="7">The sequence shown here is derived from an EMBL/GenBank/DDBJ whole genome shotgun (WGS) entry which is preliminary data.</text>
</comment>
<reference evidence="7" key="1">
    <citation type="submission" date="2021-02" db="EMBL/GenBank/DDBJ databases">
        <authorList>
            <person name="Nowell W R."/>
        </authorList>
    </citation>
    <scope>NUCLEOTIDE SEQUENCE</scope>
</reference>
<dbReference type="Pfam" id="PF16320">
    <property type="entry name" value="Ribosomal_L12_N"/>
    <property type="match status" value="1"/>
</dbReference>